<evidence type="ECO:0000256" key="1">
    <source>
        <dbReference type="ARBA" id="ARBA00010406"/>
    </source>
</evidence>
<dbReference type="EC" id="1.17.4.1" evidence="2 4"/>
<comment type="similarity">
    <text evidence="1 4">Belongs to the ribonucleoside diphosphate reductase large chain family.</text>
</comment>
<dbReference type="Pfam" id="PF00317">
    <property type="entry name" value="Ribonuc_red_lgN"/>
    <property type="match status" value="1"/>
</dbReference>
<keyword evidence="3 4" id="KW-0560">Oxidoreductase</keyword>
<comment type="catalytic activity">
    <reaction evidence="4">
        <text>a 2'-deoxyribonucleoside 5'-diphosphate + [thioredoxin]-disulfide + H2O = a ribonucleoside 5'-diphosphate + [thioredoxin]-dithiol</text>
        <dbReference type="Rhea" id="RHEA:23252"/>
        <dbReference type="Rhea" id="RHEA-COMP:10698"/>
        <dbReference type="Rhea" id="RHEA-COMP:10700"/>
        <dbReference type="ChEBI" id="CHEBI:15377"/>
        <dbReference type="ChEBI" id="CHEBI:29950"/>
        <dbReference type="ChEBI" id="CHEBI:50058"/>
        <dbReference type="ChEBI" id="CHEBI:57930"/>
        <dbReference type="ChEBI" id="CHEBI:73316"/>
        <dbReference type="EC" id="1.17.4.1"/>
    </reaction>
</comment>
<dbReference type="SUPFAM" id="SSF48168">
    <property type="entry name" value="R1 subunit of ribonucleotide reductase, N-terminal domain"/>
    <property type="match status" value="1"/>
</dbReference>
<feature type="domain" description="Ribonucleotide reductase large subunit N-terminal" evidence="5">
    <location>
        <begin position="28"/>
        <end position="92"/>
    </location>
</feature>
<name>A0A6J5NUD5_9CAUD</name>
<dbReference type="InterPro" id="IPR000788">
    <property type="entry name" value="RNR_lg_C"/>
</dbReference>
<dbReference type="Gene3D" id="3.20.70.20">
    <property type="match status" value="1"/>
</dbReference>
<dbReference type="EMBL" id="LR796670">
    <property type="protein sequence ID" value="CAB4158814.1"/>
    <property type="molecule type" value="Genomic_DNA"/>
</dbReference>
<evidence type="ECO:0000259" key="5">
    <source>
        <dbReference type="Pfam" id="PF00317"/>
    </source>
</evidence>
<comment type="function">
    <text evidence="4">Provides the precursors necessary for DNA synthesis. Catalyzes the biosynthesis of deoxyribonucleotides from the corresponding ribonucleotides.</text>
</comment>
<dbReference type="PANTHER" id="PTHR11573:SF6">
    <property type="entry name" value="RIBONUCLEOSIDE-DIPHOSPHATE REDUCTASE LARGE SUBUNIT"/>
    <property type="match status" value="1"/>
</dbReference>
<dbReference type="InterPro" id="IPR008926">
    <property type="entry name" value="RNR_R1-su_N"/>
</dbReference>
<dbReference type="GO" id="GO:0009263">
    <property type="term" value="P:deoxyribonucleotide biosynthetic process"/>
    <property type="evidence" value="ECO:0007669"/>
    <property type="project" value="UniProtKB-KW"/>
</dbReference>
<feature type="domain" description="Ribonucleotide reductase large subunit C-terminal" evidence="6">
    <location>
        <begin position="400"/>
        <end position="578"/>
    </location>
</feature>
<evidence type="ECO:0000256" key="2">
    <source>
        <dbReference type="ARBA" id="ARBA00012274"/>
    </source>
</evidence>
<reference evidence="7" key="1">
    <citation type="submission" date="2020-04" db="EMBL/GenBank/DDBJ databases">
        <authorList>
            <person name="Chiriac C."/>
            <person name="Salcher M."/>
            <person name="Ghai R."/>
            <person name="Kavagutti S V."/>
        </authorList>
    </citation>
    <scope>NUCLEOTIDE SEQUENCE</scope>
</reference>
<evidence type="ECO:0000259" key="6">
    <source>
        <dbReference type="Pfam" id="PF02867"/>
    </source>
</evidence>
<feature type="domain" description="Ribonucleotide reductase large subunit C-terminal" evidence="6">
    <location>
        <begin position="224"/>
        <end position="392"/>
    </location>
</feature>
<protein>
    <recommendedName>
        <fullName evidence="2 4">Ribonucleoside-diphosphate reductase</fullName>
        <ecNumber evidence="2 4">1.17.4.1</ecNumber>
    </recommendedName>
</protein>
<dbReference type="Pfam" id="PF02867">
    <property type="entry name" value="Ribonuc_red_lgC"/>
    <property type="match status" value="3"/>
</dbReference>
<sequence>MEEKEVNHGEALGWEIGVHFPVWANTEVYVKTVSKGYLLEGETPKDAYWRVASAVAKRLRRPELASKFFDYMWRGWLNLATPVFSNTGTERGLPISCFGIDVADSIADIGSKNLELMLLAKHGGGVGIGINQVRPAGSTISQNGTSDGVVPFCKIYDSSVLATNQGNVRRGAASVNIDIEHGDFWEWIEIREPKGEVNRQCMNLHQCVIVSDDFMQKLEHGDKEARRRWTAVLRKRKSSGEPYIMYKGNVNRQNPEAYKKNGLKVYMTNICSEITLHTDESHSFVCCLSSLNLAKYEEWKDTDLIYTATWFLDGVLEEFIQRAKYMRGFENSVRSAEKGRALGLGVLGWHTYLQNKNIPFDSLTAQFETRKIFSQIKIESERASRDMAREHGEPLWCIGTGMRNSHLRAIAPTVSNSKLSGNVSAGIEPWAANVFTEQTAKGTFIRKNPSLEKVLEKIGQNTKEVWDQILADEGSVQGLDFMDNYRVKLGESNNPITLSKFQKLPDVEQSHYVPLKDVYLTFKEINQLELVRQAGVRQQYIDQAVSLNLAFPSEAEPKFINQVHLEAYNAGIKTLYYMRTESVLRGDIAARAMTDCLSCDG</sequence>
<dbReference type="InterPro" id="IPR013509">
    <property type="entry name" value="RNR_lsu_N"/>
</dbReference>
<accession>A0A6J5NUD5</accession>
<gene>
    <name evidence="7" type="ORF">UFOVP699_34</name>
</gene>
<dbReference type="PANTHER" id="PTHR11573">
    <property type="entry name" value="RIBONUCLEOSIDE-DIPHOSPHATE REDUCTASE LARGE CHAIN"/>
    <property type="match status" value="1"/>
</dbReference>
<evidence type="ECO:0000256" key="3">
    <source>
        <dbReference type="ARBA" id="ARBA00023002"/>
    </source>
</evidence>
<dbReference type="GO" id="GO:0005524">
    <property type="term" value="F:ATP binding"/>
    <property type="evidence" value="ECO:0007669"/>
    <property type="project" value="InterPro"/>
</dbReference>
<organism evidence="7">
    <name type="scientific">uncultured Caudovirales phage</name>
    <dbReference type="NCBI Taxonomy" id="2100421"/>
    <lineage>
        <taxon>Viruses</taxon>
        <taxon>Duplodnaviria</taxon>
        <taxon>Heunggongvirae</taxon>
        <taxon>Uroviricota</taxon>
        <taxon>Caudoviricetes</taxon>
        <taxon>Peduoviridae</taxon>
        <taxon>Maltschvirus</taxon>
        <taxon>Maltschvirus maltsch</taxon>
    </lineage>
</organism>
<evidence type="ECO:0000256" key="4">
    <source>
        <dbReference type="RuleBase" id="RU003410"/>
    </source>
</evidence>
<dbReference type="GO" id="GO:0004748">
    <property type="term" value="F:ribonucleoside-diphosphate reductase activity, thioredoxin disulfide as acceptor"/>
    <property type="evidence" value="ECO:0007669"/>
    <property type="project" value="UniProtKB-EC"/>
</dbReference>
<evidence type="ECO:0000313" key="7">
    <source>
        <dbReference type="EMBL" id="CAB4158814.1"/>
    </source>
</evidence>
<dbReference type="SUPFAM" id="SSF51998">
    <property type="entry name" value="PFL-like glycyl radical enzymes"/>
    <property type="match status" value="1"/>
</dbReference>
<keyword evidence="4" id="KW-0215">Deoxyribonucleotide synthesis</keyword>
<dbReference type="InterPro" id="IPR039718">
    <property type="entry name" value="Rrm1"/>
</dbReference>
<proteinExistence type="inferred from homology"/>
<dbReference type="UniPathway" id="UPA00326"/>
<feature type="domain" description="Ribonucleotide reductase large subunit C-terminal" evidence="6">
    <location>
        <begin position="96"/>
        <end position="222"/>
    </location>
</feature>
<dbReference type="PRINTS" id="PR01183">
    <property type="entry name" value="RIBORDTASEM1"/>
</dbReference>